<accession>A0AAD2BWC3</accession>
<reference evidence="1" key="1">
    <citation type="submission" date="2023-07" db="EMBL/GenBank/DDBJ databases">
        <authorList>
            <person name="Peeters C."/>
        </authorList>
    </citation>
    <scope>NUCLEOTIDE SEQUENCE</scope>
    <source>
        <strain evidence="1">R-77567</strain>
    </source>
</reference>
<dbReference type="GO" id="GO:0003677">
    <property type="term" value="F:DNA binding"/>
    <property type="evidence" value="ECO:0007669"/>
    <property type="project" value="InterPro"/>
</dbReference>
<dbReference type="RefSeq" id="WP_206275468.1">
    <property type="nucleotide sequence ID" value="NZ_CAUDKO010000003.1"/>
</dbReference>
<sequence>MNEQMKRLYQVARERKGLHTPAEVARYLNQFQQTLKNWESRGISQKGLHLASEKLGVSAAWLAEGVETQARPARPSQQRGYDREILRETVLGLERGIKRRGLNPAPEKRAEAVVLLYEHYSANGTGDQNDIIETVLRLVG</sequence>
<dbReference type="InterPro" id="IPR010982">
    <property type="entry name" value="Lambda_DNA-bd_dom_sf"/>
</dbReference>
<organism evidence="1 2">
    <name type="scientific">Ralstonia flatus</name>
    <dbReference type="NCBI Taxonomy" id="3058601"/>
    <lineage>
        <taxon>Bacteria</taxon>
        <taxon>Pseudomonadati</taxon>
        <taxon>Pseudomonadota</taxon>
        <taxon>Betaproteobacteria</taxon>
        <taxon>Burkholderiales</taxon>
        <taxon>Burkholderiaceae</taxon>
        <taxon>Ralstonia</taxon>
    </lineage>
</organism>
<protein>
    <submittedName>
        <fullName evidence="1">Uncharacterized protein</fullName>
    </submittedName>
</protein>
<gene>
    <name evidence="1" type="ORF">R77567_01641</name>
</gene>
<dbReference type="EMBL" id="CAUDKO010000003">
    <property type="protein sequence ID" value="CAJ0862360.1"/>
    <property type="molecule type" value="Genomic_DNA"/>
</dbReference>
<comment type="caution">
    <text evidence="1">The sequence shown here is derived from an EMBL/GenBank/DDBJ whole genome shotgun (WGS) entry which is preliminary data.</text>
</comment>
<dbReference type="Gene3D" id="1.10.260.40">
    <property type="entry name" value="lambda repressor-like DNA-binding domains"/>
    <property type="match status" value="1"/>
</dbReference>
<name>A0AAD2BWC3_9RALS</name>
<dbReference type="Proteomes" id="UP001190491">
    <property type="component" value="Unassembled WGS sequence"/>
</dbReference>
<proteinExistence type="predicted"/>
<evidence type="ECO:0000313" key="2">
    <source>
        <dbReference type="Proteomes" id="UP001190491"/>
    </source>
</evidence>
<dbReference type="AlphaFoldDB" id="A0AAD2BWC3"/>
<evidence type="ECO:0000313" key="1">
    <source>
        <dbReference type="EMBL" id="CAJ0862360.1"/>
    </source>
</evidence>